<sequence length="961" mass="99601">MHLNTRSKLTSFALKTLTGAVASAVFLSTSAYAAGLGKLTVLSALGQPLNAEIELTSVANDEASGLVAKLAPVEAFRQANIDFNPALLSLRFSVEQRGGRQFIKVTSSQPVNEPFVDMLLELNWGSSGRLVREYTFLLDPVEMRSTQTAQVSAPVDVLSQGSRTSGAKPNSRADKAAAKAAAAAAAAAARADAKAEQKAEQKTETAAEPKSQEPQRAGGAGKNAGDSDYAVKRGDTLGKIAAQVKPADISLDMMLVALYRANPDAFAGNNMNRLKSGQILSVPDAAAIKGSDGEARGVVVAHAADFNAYRNKLAGQVAGAAPDKAPEKTQSAAGKITAKVAERPTAANESKDQLKLSKPTGQADAAAGKTGVLTPEDKIAKERAMAEATKRVKELEKNVGDLEKIVTVKSKTGAAVTTPATPAVPAVPPKASITEAVSTKPPVTPPAAVTPPPAVPVPAVTPPAAAPADATPAVTPPAATETPAVVAPPAPVAKPVVKPAPPPAEPSFFDMLMENIVLVGAAIVALLAGLFGLSKWRERKQVERNPSEPSILGAPTDQAHSLFAETGGQSVDTNNSVFNSSFAPSASQLDTNEVDPVAEADVYIAYGRDAQAEEILKEALRTHPDRYPVRLKLLEIYAARKDQRAFESQASELYGMTKGQGDEWAQAAALGLSIDAMNPLYASAGTSNAAADAPQPVVLADQFDASAIDNGPHSALMDLDLDLGKDNTVAPAPVVAAAPAKAEEEHTLDFDLGGLSFEPVTNTAPAATPAAEVMDEHHLSFDTPAVTPARVDLAKDSTPEMDFDMDFNAPSTSAPAAGTVSLDKPAADEFDLDGMNFDLPQSNAPDAAPSLANGDPFAADRAARAEAAPDFDMHSLDLDLPAHASAEATALPDFDDIGSAGDAQAGELTAVQMEMETKLDLAIAYQEIGDKEGARELLDEVIKGGSAAQVAKANDMRIKLA</sequence>
<name>A0ABX0NP09_9BURK</name>
<keyword evidence="1" id="KW-0175">Coiled coil</keyword>
<feature type="region of interest" description="Disordered" evidence="2">
    <location>
        <begin position="342"/>
        <end position="373"/>
    </location>
</feature>
<feature type="compositionally biased region" description="Low complexity" evidence="2">
    <location>
        <begin position="466"/>
        <end position="480"/>
    </location>
</feature>
<evidence type="ECO:0000259" key="4">
    <source>
        <dbReference type="PROSITE" id="PS51782"/>
    </source>
</evidence>
<feature type="chain" id="PRO_5046757047" evidence="3">
    <location>
        <begin position="34"/>
        <end position="961"/>
    </location>
</feature>
<dbReference type="InterPro" id="IPR020011">
    <property type="entry name" value="FimV_C"/>
</dbReference>
<feature type="region of interest" description="Disordered" evidence="2">
    <location>
        <begin position="192"/>
        <end position="229"/>
    </location>
</feature>
<dbReference type="InterPro" id="IPR057840">
    <property type="entry name" value="FimV_N"/>
</dbReference>
<dbReference type="InterPro" id="IPR038440">
    <property type="entry name" value="FimV_C_sf"/>
</dbReference>
<protein>
    <submittedName>
        <fullName evidence="5">Pilus assembly protein FimV</fullName>
    </submittedName>
</protein>
<dbReference type="EMBL" id="WHJH01000004">
    <property type="protein sequence ID" value="NHZ88552.1"/>
    <property type="molecule type" value="Genomic_DNA"/>
</dbReference>
<feature type="domain" description="LysM" evidence="4">
    <location>
        <begin position="227"/>
        <end position="282"/>
    </location>
</feature>
<dbReference type="Proteomes" id="UP000609726">
    <property type="component" value="Unassembled WGS sequence"/>
</dbReference>
<keyword evidence="3" id="KW-0732">Signal</keyword>
<feature type="signal peptide" evidence="3">
    <location>
        <begin position="1"/>
        <end position="33"/>
    </location>
</feature>
<feature type="compositionally biased region" description="Basic and acidic residues" evidence="2">
    <location>
        <begin position="192"/>
        <end position="213"/>
    </location>
</feature>
<evidence type="ECO:0000256" key="1">
    <source>
        <dbReference type="SAM" id="Coils"/>
    </source>
</evidence>
<dbReference type="PROSITE" id="PS51782">
    <property type="entry name" value="LYSM"/>
    <property type="match status" value="1"/>
</dbReference>
<organism evidence="5 6">
    <name type="scientific">Massilia mucilaginosa</name>
    <dbReference type="NCBI Taxonomy" id="2609282"/>
    <lineage>
        <taxon>Bacteria</taxon>
        <taxon>Pseudomonadati</taxon>
        <taxon>Pseudomonadota</taxon>
        <taxon>Betaproteobacteria</taxon>
        <taxon>Burkholderiales</taxon>
        <taxon>Oxalobacteraceae</taxon>
        <taxon>Telluria group</taxon>
        <taxon>Massilia</taxon>
    </lineage>
</organism>
<feature type="region of interest" description="Disordered" evidence="2">
    <location>
        <begin position="461"/>
        <end position="480"/>
    </location>
</feature>
<dbReference type="InterPro" id="IPR036779">
    <property type="entry name" value="LysM_dom_sf"/>
</dbReference>
<evidence type="ECO:0000256" key="3">
    <source>
        <dbReference type="SAM" id="SignalP"/>
    </source>
</evidence>
<evidence type="ECO:0000313" key="6">
    <source>
        <dbReference type="Proteomes" id="UP000609726"/>
    </source>
</evidence>
<dbReference type="Pfam" id="PF25800">
    <property type="entry name" value="FimV_N"/>
    <property type="match status" value="1"/>
</dbReference>
<dbReference type="Gene3D" id="1.20.58.2200">
    <property type="match status" value="1"/>
</dbReference>
<evidence type="ECO:0000313" key="5">
    <source>
        <dbReference type="EMBL" id="NHZ88552.1"/>
    </source>
</evidence>
<dbReference type="Gene3D" id="3.10.350.10">
    <property type="entry name" value="LysM domain"/>
    <property type="match status" value="1"/>
</dbReference>
<reference evidence="5 6" key="1">
    <citation type="submission" date="2019-10" db="EMBL/GenBank/DDBJ databases">
        <title>Taxonomy of Antarctic Massilia spp.: description of Massilia rubra sp. nov., Massilia aquatica sp. nov., Massilia mucilaginosa sp. nov., Massilia frigida sp. nov. isolated from streams, lakes and regoliths.</title>
        <authorList>
            <person name="Holochova P."/>
            <person name="Sedlacek I."/>
            <person name="Kralova S."/>
            <person name="Maslanova I."/>
            <person name="Busse H.-J."/>
            <person name="Stankova E."/>
            <person name="Vrbovska V."/>
            <person name="Kovarovic V."/>
            <person name="Bartak M."/>
            <person name="Svec P."/>
            <person name="Pantucek R."/>
        </authorList>
    </citation>
    <scope>NUCLEOTIDE SEQUENCE [LARGE SCALE GENOMIC DNA]</scope>
    <source>
        <strain evidence="5 6">CCM 8733</strain>
    </source>
</reference>
<dbReference type="CDD" id="cd00118">
    <property type="entry name" value="LysM"/>
    <property type="match status" value="1"/>
</dbReference>
<feature type="coiled-coil region" evidence="1">
    <location>
        <begin position="378"/>
        <end position="405"/>
    </location>
</feature>
<proteinExistence type="predicted"/>
<evidence type="ECO:0000256" key="2">
    <source>
        <dbReference type="SAM" id="MobiDB-lite"/>
    </source>
</evidence>
<keyword evidence="6" id="KW-1185">Reference proteome</keyword>
<dbReference type="NCBIfam" id="TIGR03505">
    <property type="entry name" value="FimV_core"/>
    <property type="match status" value="1"/>
</dbReference>
<dbReference type="InterPro" id="IPR018392">
    <property type="entry name" value="LysM"/>
</dbReference>
<comment type="caution">
    <text evidence="5">The sequence shown here is derived from an EMBL/GenBank/DDBJ whole genome shotgun (WGS) entry which is preliminary data.</text>
</comment>
<feature type="region of interest" description="Disordered" evidence="2">
    <location>
        <begin position="148"/>
        <end position="178"/>
    </location>
</feature>
<dbReference type="InterPro" id="IPR020012">
    <property type="entry name" value="LysM_FimV"/>
</dbReference>
<accession>A0ABX0NP09</accession>
<dbReference type="NCBIfam" id="TIGR03504">
    <property type="entry name" value="FimV_Cterm"/>
    <property type="match status" value="1"/>
</dbReference>
<gene>
    <name evidence="5" type="ORF">F2P45_05870</name>
</gene>
<feature type="compositionally biased region" description="Polar residues" evidence="2">
    <location>
        <begin position="159"/>
        <end position="168"/>
    </location>
</feature>